<accession>A0A420XJ48</accession>
<organism evidence="2 3">
    <name type="scientific">Otariodibacter oris</name>
    <dbReference type="NCBI Taxonomy" id="1032623"/>
    <lineage>
        <taxon>Bacteria</taxon>
        <taxon>Pseudomonadati</taxon>
        <taxon>Pseudomonadota</taxon>
        <taxon>Gammaproteobacteria</taxon>
        <taxon>Pasteurellales</taxon>
        <taxon>Pasteurellaceae</taxon>
        <taxon>Otariodibacter</taxon>
    </lineage>
</organism>
<feature type="domain" description="HTH cro/C1-type" evidence="1">
    <location>
        <begin position="14"/>
        <end position="34"/>
    </location>
</feature>
<dbReference type="InterPro" id="IPR010982">
    <property type="entry name" value="Lambda_DNA-bd_dom_sf"/>
</dbReference>
<dbReference type="Proteomes" id="UP000280099">
    <property type="component" value="Unassembled WGS sequence"/>
</dbReference>
<name>A0A420XJ48_9PAST</name>
<dbReference type="GO" id="GO:0003677">
    <property type="term" value="F:DNA binding"/>
    <property type="evidence" value="ECO:0007669"/>
    <property type="project" value="InterPro"/>
</dbReference>
<dbReference type="AlphaFoldDB" id="A0A420XJ48"/>
<sequence>MNGDFELGYTPANLRRLREERDLTQQEVADICEVRSWRSVARWECEIDQSDHADMTYTSWVKFLSYISSKDR</sequence>
<dbReference type="Gene3D" id="1.10.260.40">
    <property type="entry name" value="lambda repressor-like DNA-binding domains"/>
    <property type="match status" value="1"/>
</dbReference>
<evidence type="ECO:0000313" key="3">
    <source>
        <dbReference type="Proteomes" id="UP000280099"/>
    </source>
</evidence>
<proteinExistence type="predicted"/>
<evidence type="ECO:0000259" key="1">
    <source>
        <dbReference type="PROSITE" id="PS50943"/>
    </source>
</evidence>
<comment type="caution">
    <text evidence="2">The sequence shown here is derived from an EMBL/GenBank/DDBJ whole genome shotgun (WGS) entry which is preliminary data.</text>
</comment>
<dbReference type="CDD" id="cd00093">
    <property type="entry name" value="HTH_XRE"/>
    <property type="match status" value="1"/>
</dbReference>
<evidence type="ECO:0000313" key="2">
    <source>
        <dbReference type="EMBL" id="RKR77158.1"/>
    </source>
</evidence>
<dbReference type="SUPFAM" id="SSF47413">
    <property type="entry name" value="lambda repressor-like DNA-binding domains"/>
    <property type="match status" value="1"/>
</dbReference>
<protein>
    <recommendedName>
        <fullName evidence="1">HTH cro/C1-type domain-containing protein</fullName>
    </recommendedName>
</protein>
<dbReference type="EMBL" id="RBJC01000004">
    <property type="protein sequence ID" value="RKR77158.1"/>
    <property type="molecule type" value="Genomic_DNA"/>
</dbReference>
<keyword evidence="3" id="KW-1185">Reference proteome</keyword>
<reference evidence="2 3" key="1">
    <citation type="submission" date="2018-10" db="EMBL/GenBank/DDBJ databases">
        <title>Genomic Encyclopedia of Type Strains, Phase IV (KMG-IV): sequencing the most valuable type-strain genomes for metagenomic binning, comparative biology and taxonomic classification.</title>
        <authorList>
            <person name="Goeker M."/>
        </authorList>
    </citation>
    <scope>NUCLEOTIDE SEQUENCE [LARGE SCALE GENOMIC DNA]</scope>
    <source>
        <strain evidence="2 3">DSM 23800</strain>
    </source>
</reference>
<gene>
    <name evidence="2" type="ORF">DES31_0483</name>
</gene>
<dbReference type="PROSITE" id="PS50943">
    <property type="entry name" value="HTH_CROC1"/>
    <property type="match status" value="1"/>
</dbReference>
<dbReference type="InterPro" id="IPR001387">
    <property type="entry name" value="Cro/C1-type_HTH"/>
</dbReference>